<dbReference type="PROSITE" id="PS50881">
    <property type="entry name" value="S5_DSRBD"/>
    <property type="match status" value="1"/>
</dbReference>
<dbReference type="Gene3D" id="3.30.160.20">
    <property type="match status" value="1"/>
</dbReference>
<evidence type="ECO:0000256" key="6">
    <source>
        <dbReference type="ARBA" id="ARBA00039335"/>
    </source>
</evidence>
<dbReference type="RefSeq" id="XP_013241390.1">
    <property type="nucleotide sequence ID" value="XM_013385936.1"/>
</dbReference>
<dbReference type="InterPro" id="IPR020568">
    <property type="entry name" value="Ribosomal_Su5_D2-typ_SF"/>
</dbReference>
<dbReference type="SUPFAM" id="SSF54768">
    <property type="entry name" value="dsRNA-binding domain-like"/>
    <property type="match status" value="1"/>
</dbReference>
<comment type="subcellular location">
    <subcellularLocation>
        <location evidence="1">Mitochondrion</location>
    </subcellularLocation>
</comment>
<evidence type="ECO:0000256" key="2">
    <source>
        <dbReference type="ARBA" id="ARBA00008945"/>
    </source>
</evidence>
<gene>
    <name evidence="11" type="ORF">K437DRAFT_275720</name>
</gene>
<feature type="compositionally biased region" description="Low complexity" evidence="9">
    <location>
        <begin position="15"/>
        <end position="71"/>
    </location>
</feature>
<evidence type="ECO:0000256" key="3">
    <source>
        <dbReference type="ARBA" id="ARBA00022980"/>
    </source>
</evidence>
<dbReference type="GO" id="GO:0003723">
    <property type="term" value="F:RNA binding"/>
    <property type="evidence" value="ECO:0007669"/>
    <property type="project" value="InterPro"/>
</dbReference>
<evidence type="ECO:0000313" key="11">
    <source>
        <dbReference type="EMBL" id="KDN40433.1"/>
    </source>
</evidence>
<dbReference type="Gene3D" id="3.30.230.10">
    <property type="match status" value="1"/>
</dbReference>
<evidence type="ECO:0000256" key="7">
    <source>
        <dbReference type="PROSITE-ProRule" id="PRU00268"/>
    </source>
</evidence>
<comment type="caution">
    <text evidence="11">The sequence shown here is derived from an EMBL/GenBank/DDBJ whole genome shotgun (WGS) entry which is preliminary data.</text>
</comment>
<dbReference type="PANTHER" id="PTHR48277:SF1">
    <property type="entry name" value="MITOCHONDRIAL RIBOSOMAL PROTEIN S5"/>
    <property type="match status" value="1"/>
</dbReference>
<keyword evidence="3 7" id="KW-0689">Ribosomal protein</keyword>
<proteinExistence type="inferred from homology"/>
<dbReference type="GO" id="GO:0006412">
    <property type="term" value="P:translation"/>
    <property type="evidence" value="ECO:0007669"/>
    <property type="project" value="InterPro"/>
</dbReference>
<dbReference type="OrthoDB" id="309483at2759"/>
<protein>
    <recommendedName>
        <fullName evidence="6">Small ribosomal subunit protein uS5m</fullName>
    </recommendedName>
</protein>
<dbReference type="FunFam" id="3.30.160.20:FF:000022">
    <property type="entry name" value="28S ribosomal protein S5, mitochondrial"/>
    <property type="match status" value="1"/>
</dbReference>
<dbReference type="GO" id="GO:0005763">
    <property type="term" value="C:mitochondrial small ribosomal subunit"/>
    <property type="evidence" value="ECO:0007669"/>
    <property type="project" value="UniProtKB-ARBA"/>
</dbReference>
<dbReference type="Pfam" id="PF00333">
    <property type="entry name" value="Ribosomal_S5"/>
    <property type="match status" value="1"/>
</dbReference>
<dbReference type="InterPro" id="IPR005324">
    <property type="entry name" value="Ribosomal_uS5_C"/>
</dbReference>
<dbReference type="HOGENOM" id="CLU_038700_2_0_1"/>
<dbReference type="AlphaFoldDB" id="A0A066VJF3"/>
<feature type="region of interest" description="Disordered" evidence="9">
    <location>
        <begin position="14"/>
        <end position="71"/>
    </location>
</feature>
<evidence type="ECO:0000259" key="10">
    <source>
        <dbReference type="PROSITE" id="PS50881"/>
    </source>
</evidence>
<evidence type="ECO:0000256" key="9">
    <source>
        <dbReference type="SAM" id="MobiDB-lite"/>
    </source>
</evidence>
<dbReference type="GeneID" id="25266654"/>
<name>A0A066VJF3_TILAU</name>
<evidence type="ECO:0000256" key="1">
    <source>
        <dbReference type="ARBA" id="ARBA00004173"/>
    </source>
</evidence>
<keyword evidence="12" id="KW-1185">Reference proteome</keyword>
<dbReference type="STRING" id="1037660.A0A066VJF3"/>
<dbReference type="InterPro" id="IPR014721">
    <property type="entry name" value="Ribsml_uS5_D2-typ_fold_subgr"/>
</dbReference>
<dbReference type="Pfam" id="PF03719">
    <property type="entry name" value="Ribosomal_S5_C"/>
    <property type="match status" value="1"/>
</dbReference>
<dbReference type="GO" id="GO:0003735">
    <property type="term" value="F:structural constituent of ribosome"/>
    <property type="evidence" value="ECO:0007669"/>
    <property type="project" value="UniProtKB-UniRule"/>
</dbReference>
<evidence type="ECO:0000256" key="4">
    <source>
        <dbReference type="ARBA" id="ARBA00023128"/>
    </source>
</evidence>
<keyword evidence="4" id="KW-0496">Mitochondrion</keyword>
<dbReference type="OMA" id="HNDDSTN"/>
<dbReference type="EMBL" id="JMSN01000091">
    <property type="protein sequence ID" value="KDN40433.1"/>
    <property type="molecule type" value="Genomic_DNA"/>
</dbReference>
<dbReference type="PANTHER" id="PTHR48277">
    <property type="entry name" value="MITOCHONDRIAL RIBOSOMAL PROTEIN S5"/>
    <property type="match status" value="1"/>
</dbReference>
<feature type="compositionally biased region" description="Low complexity" evidence="9">
    <location>
        <begin position="97"/>
        <end position="113"/>
    </location>
</feature>
<dbReference type="InterPro" id="IPR000851">
    <property type="entry name" value="Ribosomal_uS5"/>
</dbReference>
<dbReference type="InterPro" id="IPR013810">
    <property type="entry name" value="Ribosomal_uS5_N"/>
</dbReference>
<evidence type="ECO:0000313" key="12">
    <source>
        <dbReference type="Proteomes" id="UP000027361"/>
    </source>
</evidence>
<feature type="region of interest" description="Disordered" evidence="9">
    <location>
        <begin position="93"/>
        <end position="115"/>
    </location>
</feature>
<organism evidence="11 12">
    <name type="scientific">Tilletiaria anomala (strain ATCC 24038 / CBS 436.72 / UBC 951)</name>
    <dbReference type="NCBI Taxonomy" id="1037660"/>
    <lineage>
        <taxon>Eukaryota</taxon>
        <taxon>Fungi</taxon>
        <taxon>Dikarya</taxon>
        <taxon>Basidiomycota</taxon>
        <taxon>Ustilaginomycotina</taxon>
        <taxon>Exobasidiomycetes</taxon>
        <taxon>Georgefischeriales</taxon>
        <taxon>Tilletiariaceae</taxon>
        <taxon>Tilletiaria</taxon>
    </lineage>
</organism>
<accession>A0A066VJF3</accession>
<dbReference type="SUPFAM" id="SSF54211">
    <property type="entry name" value="Ribosomal protein S5 domain 2-like"/>
    <property type="match status" value="1"/>
</dbReference>
<reference evidence="11 12" key="1">
    <citation type="submission" date="2014-05" db="EMBL/GenBank/DDBJ databases">
        <title>Draft genome sequence of a rare smut relative, Tilletiaria anomala UBC 951.</title>
        <authorList>
            <consortium name="DOE Joint Genome Institute"/>
            <person name="Toome M."/>
            <person name="Kuo A."/>
            <person name="Henrissat B."/>
            <person name="Lipzen A."/>
            <person name="Tritt A."/>
            <person name="Yoshinaga Y."/>
            <person name="Zane M."/>
            <person name="Barry K."/>
            <person name="Grigoriev I.V."/>
            <person name="Spatafora J.W."/>
            <person name="Aimea M.C."/>
        </authorList>
    </citation>
    <scope>NUCLEOTIDE SEQUENCE [LARGE SCALE GENOMIC DNA]</scope>
    <source>
        <strain evidence="11 12">UBC 951</strain>
    </source>
</reference>
<dbReference type="Proteomes" id="UP000027361">
    <property type="component" value="Unassembled WGS sequence"/>
</dbReference>
<evidence type="ECO:0000256" key="5">
    <source>
        <dbReference type="ARBA" id="ARBA00023274"/>
    </source>
</evidence>
<sequence>MFFASSSMLLRRATKAAAATPSSARAFAASPSSRWSSSDSSVAAESAESSAAGAARNSKDASASSNAAFSSPLNRKQRFAHRVPQPNQEALLQRPLSSSAPNAASSSSSSSPAQQFNLGDLASMSALLYHPDPILDSGHTLNNPATPSNPFRSSVTFYNSDLETGGSIFPQTPPSAASLVLSSTRGGGGSNEIDSAAYLSSITPLSAKEINNLHRHTLVIRRVVRMTTKGKVASMYALVVAGNGRGLVGYGEGKDTNAGKAARKAFHEAVKRMDYVKRLEGRTIHTESTSKWGSSHVTIRPRPAGFGLRVPPVIHSLARAAGLSDLSASIQGSSNPLNVIKAACQILWQGSNPIGLGDGVGGRARRNDRGRGMPDLREIELARGRKLREVQLGRSDVA</sequence>
<feature type="domain" description="S5 DRBM" evidence="10">
    <location>
        <begin position="213"/>
        <end position="276"/>
    </location>
</feature>
<comment type="similarity">
    <text evidence="2 8">Belongs to the universal ribosomal protein uS5 family.</text>
</comment>
<keyword evidence="5 7" id="KW-0687">Ribonucleoprotein</keyword>
<evidence type="ECO:0000256" key="8">
    <source>
        <dbReference type="RuleBase" id="RU003823"/>
    </source>
</evidence>
<dbReference type="InParanoid" id="A0A066VJF3"/>